<reference evidence="1 2" key="1">
    <citation type="submission" date="2019-05" db="EMBL/GenBank/DDBJ databases">
        <authorList>
            <consortium name="Science for Life Laboratories"/>
        </authorList>
    </citation>
    <scope>NUCLEOTIDE SEQUENCE [LARGE SCALE GENOMIC DNA]</scope>
    <source>
        <strain evidence="1">Soil9</strain>
    </source>
</reference>
<organism evidence="1 2">
    <name type="scientific">Gemmata massiliana</name>
    <dbReference type="NCBI Taxonomy" id="1210884"/>
    <lineage>
        <taxon>Bacteria</taxon>
        <taxon>Pseudomonadati</taxon>
        <taxon>Planctomycetota</taxon>
        <taxon>Planctomycetia</taxon>
        <taxon>Gemmatales</taxon>
        <taxon>Gemmataceae</taxon>
        <taxon>Gemmata</taxon>
    </lineage>
</organism>
<keyword evidence="2" id="KW-1185">Reference proteome</keyword>
<evidence type="ECO:0000313" key="2">
    <source>
        <dbReference type="Proteomes" id="UP000464178"/>
    </source>
</evidence>
<protein>
    <submittedName>
        <fullName evidence="1">Uncharacterized protein</fullName>
    </submittedName>
</protein>
<accession>A0A6P2CYG4</accession>
<sequence>MEYCRVGRWVGIRFSNPTAGEPTAILLRSVVRSQTIRKGIMLASDPVDGSASAHLSIPSSRFCCLSFVDWSLLSAATLRSASSVVLPSRSRAAA</sequence>
<dbReference type="KEGG" id="gms:SOIL9_42880"/>
<name>A0A6P2CYG4_9BACT</name>
<dbReference type="EMBL" id="LR593886">
    <property type="protein sequence ID" value="VTR93426.1"/>
    <property type="molecule type" value="Genomic_DNA"/>
</dbReference>
<dbReference type="Proteomes" id="UP000464178">
    <property type="component" value="Chromosome"/>
</dbReference>
<evidence type="ECO:0000313" key="1">
    <source>
        <dbReference type="EMBL" id="VTR93426.1"/>
    </source>
</evidence>
<proteinExistence type="predicted"/>
<gene>
    <name evidence="1" type="ORF">SOIL9_42880</name>
</gene>
<dbReference type="AlphaFoldDB" id="A0A6P2CYG4"/>